<dbReference type="Gene3D" id="3.10.350.10">
    <property type="entry name" value="LysM domain"/>
    <property type="match status" value="1"/>
</dbReference>
<dbReference type="InterPro" id="IPR057840">
    <property type="entry name" value="FimV_N"/>
</dbReference>
<dbReference type="EMBL" id="SACR01000005">
    <property type="protein sequence ID" value="RVU44620.1"/>
    <property type="molecule type" value="Genomic_DNA"/>
</dbReference>
<reference evidence="4 5" key="1">
    <citation type="submission" date="2019-01" db="EMBL/GenBank/DDBJ databases">
        <authorList>
            <person name="Chen W.-M."/>
        </authorList>
    </citation>
    <scope>NUCLEOTIDE SEQUENCE [LARGE SCALE GENOMIC DNA]</scope>
    <source>
        <strain evidence="4 5">KYPY4</strain>
    </source>
</reference>
<protein>
    <recommendedName>
        <fullName evidence="3">LysM domain-containing protein</fullName>
    </recommendedName>
</protein>
<feature type="compositionally biased region" description="Low complexity" evidence="1">
    <location>
        <begin position="142"/>
        <end position="156"/>
    </location>
</feature>
<evidence type="ECO:0000259" key="3">
    <source>
        <dbReference type="PROSITE" id="PS51782"/>
    </source>
</evidence>
<name>A0A437RCZ1_9BURK</name>
<gene>
    <name evidence="4" type="ORF">EOE66_18365</name>
</gene>
<feature type="region of interest" description="Disordered" evidence="1">
    <location>
        <begin position="142"/>
        <end position="212"/>
    </location>
</feature>
<keyword evidence="5" id="KW-1185">Reference proteome</keyword>
<evidence type="ECO:0000256" key="1">
    <source>
        <dbReference type="SAM" id="MobiDB-lite"/>
    </source>
</evidence>
<dbReference type="NCBIfam" id="TIGR03505">
    <property type="entry name" value="FimV_core"/>
    <property type="match status" value="1"/>
</dbReference>
<evidence type="ECO:0000313" key="4">
    <source>
        <dbReference type="EMBL" id="RVU44620.1"/>
    </source>
</evidence>
<proteinExistence type="predicted"/>
<dbReference type="RefSeq" id="WP_128230166.1">
    <property type="nucleotide sequence ID" value="NZ_SACR01000005.1"/>
</dbReference>
<comment type="caution">
    <text evidence="4">The sequence shown here is derived from an EMBL/GenBank/DDBJ whole genome shotgun (WGS) entry which is preliminary data.</text>
</comment>
<feature type="compositionally biased region" description="Pro residues" evidence="1">
    <location>
        <begin position="419"/>
        <end position="449"/>
    </location>
</feature>
<dbReference type="InterPro" id="IPR038440">
    <property type="entry name" value="FimV_C_sf"/>
</dbReference>
<evidence type="ECO:0000313" key="5">
    <source>
        <dbReference type="Proteomes" id="UP000285575"/>
    </source>
</evidence>
<organism evidence="4 5">
    <name type="scientific">Rubrivivax rivuli</name>
    <dbReference type="NCBI Taxonomy" id="1862385"/>
    <lineage>
        <taxon>Bacteria</taxon>
        <taxon>Pseudomonadati</taxon>
        <taxon>Pseudomonadota</taxon>
        <taxon>Betaproteobacteria</taxon>
        <taxon>Burkholderiales</taxon>
        <taxon>Sphaerotilaceae</taxon>
        <taxon>Rubrivivax</taxon>
    </lineage>
</organism>
<feature type="signal peptide" evidence="2">
    <location>
        <begin position="1"/>
        <end position="30"/>
    </location>
</feature>
<dbReference type="InterPro" id="IPR018392">
    <property type="entry name" value="LysM"/>
</dbReference>
<feature type="region of interest" description="Disordered" evidence="1">
    <location>
        <begin position="310"/>
        <end position="365"/>
    </location>
</feature>
<dbReference type="PROSITE" id="PS51782">
    <property type="entry name" value="LYSM"/>
    <property type="match status" value="1"/>
</dbReference>
<dbReference type="Gene3D" id="1.20.58.2200">
    <property type="match status" value="1"/>
</dbReference>
<feature type="region of interest" description="Disordered" evidence="1">
    <location>
        <begin position="411"/>
        <end position="455"/>
    </location>
</feature>
<keyword evidence="2" id="KW-0732">Signal</keyword>
<feature type="domain" description="LysM" evidence="3">
    <location>
        <begin position="216"/>
        <end position="271"/>
    </location>
</feature>
<dbReference type="InterPro" id="IPR020011">
    <property type="entry name" value="FimV_C"/>
</dbReference>
<sequence length="858" mass="88660">MNQSPTKAARFALRGVALAAACLWATQASALGLGRLSVTSALGETLRAEIEVTSITPEEAASLQLRVAPAEAFRAAGVDYNAVLPSASVQLVRRPDGRSVVRITSDRAVLEPFVDVIIEASWSSGRLVREYTMLFDPPSARVAQQAPAAPTTAPVMTPAPQPAPAPQAAAAPAPQTTGTPPVRITPRAPAPATAAAPVEPPRPPVAGAAPAVAGPNEVKVRAGDSLSRIASRTQRPGVSLDQMLVSLFRGNPQAFAGDNMNRLKSGAVLSVPSTDQAKAITAAEAREVIQAQSADFAAYRQRLASGTTTEADAAAGRQARGQVQAQVDDRKTAAAPTPDRLKLSQGGVKASAPEVRASTETQKRDEAARLAELARNVEELKRLQQGTAATTGPKPAAPAAAPVPAPAAVPAPTVTAATPPAPAPAAAPTPAPAPKPAAAPAPAPAPTPAPEEGGGFLDSLLDNSLLLPGAGVLVVLLAGLGLYRLRSRRKPAGETSFLESRLQPDSFFGASGGQRIDTRDAAATSNSSMSYSLSQLDAIGDVDPVAEADVYLAYGRDLQAEEILKEAMRATPERMAIRSKLLEVYAKRRDIKAFELLATQLFNLTHGEGEDWQKAQELGRGIDPENPLYAPGGVPEEVRASGGVMMPDALGASTQPYTAPPTPPAFEPAVDATLDSRLDSRLDTSAGLDLDLGFDLPDTPAPAPTPITETTQPFTTAAQMVGDDALDFNLEPADEPKTVPVPRNVPPPPPADEGLDFDLGALSNEPVTIAVKPPAAAPADGGLDFGEFSIGGEALTAPDASAAGADDPNDPLARKLELAEEFRQIGDLEGARDLLEEVVAKGAGPLQAKAQGMLDKLM</sequence>
<evidence type="ECO:0000256" key="2">
    <source>
        <dbReference type="SAM" id="SignalP"/>
    </source>
</evidence>
<feature type="compositionally biased region" description="Low complexity" evidence="1">
    <location>
        <begin position="166"/>
        <end position="197"/>
    </location>
</feature>
<dbReference type="OrthoDB" id="5298707at2"/>
<feature type="region of interest" description="Disordered" evidence="1">
    <location>
        <begin position="732"/>
        <end position="752"/>
    </location>
</feature>
<dbReference type="Pfam" id="PF25800">
    <property type="entry name" value="FimV_N"/>
    <property type="match status" value="1"/>
</dbReference>
<dbReference type="InterPro" id="IPR036779">
    <property type="entry name" value="LysM_dom_sf"/>
</dbReference>
<accession>A0A437RCZ1</accession>
<feature type="chain" id="PRO_5019164621" description="LysM domain-containing protein" evidence="2">
    <location>
        <begin position="31"/>
        <end position="858"/>
    </location>
</feature>
<feature type="compositionally biased region" description="Low complexity" evidence="1">
    <location>
        <begin position="311"/>
        <end position="326"/>
    </location>
</feature>
<dbReference type="Proteomes" id="UP000285575">
    <property type="component" value="Unassembled WGS sequence"/>
</dbReference>
<dbReference type="AlphaFoldDB" id="A0A437RCZ1"/>
<dbReference type="InterPro" id="IPR020012">
    <property type="entry name" value="LysM_FimV"/>
</dbReference>
<dbReference type="NCBIfam" id="TIGR03504">
    <property type="entry name" value="FimV_Cterm"/>
    <property type="match status" value="1"/>
</dbReference>